<dbReference type="PROSITE" id="PS51986">
    <property type="entry name" value="GS_BETA_GRASP"/>
    <property type="match status" value="1"/>
</dbReference>
<dbReference type="InterPro" id="IPR027303">
    <property type="entry name" value="Gln_synth_gly_rich_site"/>
</dbReference>
<dbReference type="GO" id="GO:0004356">
    <property type="term" value="F:glutamine synthetase activity"/>
    <property type="evidence" value="ECO:0007669"/>
    <property type="project" value="UniProtKB-EC"/>
</dbReference>
<evidence type="ECO:0000256" key="13">
    <source>
        <dbReference type="RuleBase" id="RU004356"/>
    </source>
</evidence>
<feature type="binding site" evidence="8">
    <location>
        <position position="359"/>
    </location>
    <ligand>
        <name>Mg(2+)</name>
        <dbReference type="ChEBI" id="CHEBI:18420"/>
        <label>1</label>
    </ligand>
</feature>
<dbReference type="PANTHER" id="PTHR43407:SF2">
    <property type="entry name" value="GLUTAMINE SYNTHETASE"/>
    <property type="match status" value="1"/>
</dbReference>
<comment type="function">
    <text evidence="1">Catalyzes the ATP-dependent biosynthesis of glutamine from glutamate and ammonia.</text>
</comment>
<dbReference type="AlphaFoldDB" id="A0AAU7XDX1"/>
<keyword evidence="7 13" id="KW-0067">ATP-binding</keyword>
<comment type="catalytic activity">
    <reaction evidence="13">
        <text>L-glutamate + NH4(+) + ATP = L-glutamine + ADP + phosphate + H(+)</text>
        <dbReference type="Rhea" id="RHEA:16169"/>
        <dbReference type="ChEBI" id="CHEBI:15378"/>
        <dbReference type="ChEBI" id="CHEBI:28938"/>
        <dbReference type="ChEBI" id="CHEBI:29985"/>
        <dbReference type="ChEBI" id="CHEBI:30616"/>
        <dbReference type="ChEBI" id="CHEBI:43474"/>
        <dbReference type="ChEBI" id="CHEBI:58359"/>
        <dbReference type="ChEBI" id="CHEBI:456216"/>
        <dbReference type="EC" id="6.3.1.2"/>
    </reaction>
</comment>
<organism evidence="16">
    <name type="scientific">Methyloraptor flagellatus</name>
    <dbReference type="NCBI Taxonomy" id="3162530"/>
    <lineage>
        <taxon>Bacteria</taxon>
        <taxon>Pseudomonadati</taxon>
        <taxon>Pseudomonadota</taxon>
        <taxon>Alphaproteobacteria</taxon>
        <taxon>Hyphomicrobiales</taxon>
        <taxon>Ancalomicrobiaceae</taxon>
        <taxon>Methyloraptor</taxon>
    </lineage>
</organism>
<protein>
    <recommendedName>
        <fullName evidence="13">Glutamine synthetase</fullName>
        <ecNumber evidence="13">6.3.1.2</ecNumber>
    </recommendedName>
</protein>
<evidence type="ECO:0000256" key="1">
    <source>
        <dbReference type="ARBA" id="ARBA00003117"/>
    </source>
</evidence>
<feature type="domain" description="GS catalytic" evidence="15">
    <location>
        <begin position="107"/>
        <end position="470"/>
    </location>
</feature>
<evidence type="ECO:0000256" key="11">
    <source>
        <dbReference type="RuleBase" id="RU000384"/>
    </source>
</evidence>
<feature type="binding site" evidence="6">
    <location>
        <position position="329"/>
    </location>
    <ligand>
        <name>L-glutamate</name>
        <dbReference type="ChEBI" id="CHEBI:29985"/>
    </ligand>
</feature>
<feature type="binding site" evidence="6">
    <location>
        <position position="323"/>
    </location>
    <ligand>
        <name>L-glutamate</name>
        <dbReference type="ChEBI" id="CHEBI:29985"/>
    </ligand>
</feature>
<sequence>MTKTAKDVLKLIKENDVKYVDFRFTDPRGKWQHVTFDVTMVDEDIFAEGTAFDGSSIAGWKAINESDMMLMPDPSTAVIDPFFAQTTLSIVCDILEPSTGERYTRDPRGIAKKAEEYMKSLGVGDTVVVGPEAEFFIFSDVKYSASPYKTGFQVDDPELPINTDTDYEGGNLGHHVKTKGGYFPVPPIDSCQDIRGEMLAMMAKMGVTVEKHHHEVASAQHELGMKFNTLTVMGDQMQIYKYCIHQVAQAYGKSATFMPKPIFGDNGSGMHVHQSIWKDGKPVFAGNQYADLSETCLYYIGGILKHAKALNAFTNPSTNSYKRLVPGYEAPVLLAYSARNRSASCRIPYTTSPKAKRVEVRFPDPTANPYLAFAAMLMAGLDGIVNKIHPGQAMDKNLYDLPPKELKKIPTVCGSLREALESLKKDNAFLTAGGVFDADFIESYIELKWEELMRYEMTPHPVEYEMYYSV</sequence>
<comment type="subunit">
    <text evidence="3">Oligomer of 12 subunits arranged in the form of two hexameric ring.</text>
</comment>
<dbReference type="InterPro" id="IPR014746">
    <property type="entry name" value="Gln_synth/guanido_kin_cat_dom"/>
</dbReference>
<dbReference type="EMBL" id="CP158568">
    <property type="protein sequence ID" value="XBY45956.1"/>
    <property type="molecule type" value="Genomic_DNA"/>
</dbReference>
<dbReference type="GO" id="GO:0005524">
    <property type="term" value="F:ATP binding"/>
    <property type="evidence" value="ECO:0007669"/>
    <property type="project" value="UniProtKB-KW"/>
</dbReference>
<comment type="subcellular location">
    <subcellularLocation>
        <location evidence="12">Cytoplasm</location>
    </subcellularLocation>
</comment>
<dbReference type="PROSITE" id="PS00181">
    <property type="entry name" value="GLNA_ATP"/>
    <property type="match status" value="1"/>
</dbReference>
<proteinExistence type="inferred from homology"/>
<evidence type="ECO:0000256" key="12">
    <source>
        <dbReference type="RuleBase" id="RU000387"/>
    </source>
</evidence>
<dbReference type="PROSITE" id="PS00182">
    <property type="entry name" value="GLNA_ADENYLATION"/>
    <property type="match status" value="1"/>
</dbReference>
<feature type="binding site" evidence="6">
    <location>
        <position position="361"/>
    </location>
    <ligand>
        <name>L-glutamate</name>
        <dbReference type="ChEBI" id="CHEBI:29985"/>
    </ligand>
</feature>
<feature type="binding site" evidence="8">
    <location>
        <position position="271"/>
    </location>
    <ligand>
        <name>Mg(2+)</name>
        <dbReference type="ChEBI" id="CHEBI:18420"/>
        <label>1</label>
    </ligand>
</feature>
<dbReference type="EC" id="6.3.1.2" evidence="13"/>
<keyword evidence="8" id="KW-0460">Magnesium</keyword>
<dbReference type="InterPro" id="IPR004809">
    <property type="entry name" value="Gln_synth_I"/>
</dbReference>
<dbReference type="Gene3D" id="3.10.20.70">
    <property type="entry name" value="Glutamine synthetase, N-terminal domain"/>
    <property type="match status" value="1"/>
</dbReference>
<dbReference type="PROSITE" id="PS51987">
    <property type="entry name" value="GS_CATALYTIC"/>
    <property type="match status" value="1"/>
</dbReference>
<keyword evidence="12" id="KW-0963">Cytoplasm</keyword>
<dbReference type="InterPro" id="IPR008147">
    <property type="entry name" value="Gln_synt_N"/>
</dbReference>
<evidence type="ECO:0000256" key="4">
    <source>
        <dbReference type="ARBA" id="ARBA00022598"/>
    </source>
</evidence>
<feature type="domain" description="GS beta-grasp" evidence="14">
    <location>
        <begin position="15"/>
        <end position="99"/>
    </location>
</feature>
<dbReference type="NCBIfam" id="TIGR00653">
    <property type="entry name" value="GlnA"/>
    <property type="match status" value="1"/>
</dbReference>
<dbReference type="InterPro" id="IPR001637">
    <property type="entry name" value="Gln_synth_I_adenylation_site"/>
</dbReference>
<feature type="binding site" evidence="7">
    <location>
        <position position="210"/>
    </location>
    <ligand>
        <name>ATP</name>
        <dbReference type="ChEBI" id="CHEBI:30616"/>
    </ligand>
</feature>
<feature type="binding site" evidence="6">
    <location>
        <position position="341"/>
    </location>
    <ligand>
        <name>L-glutamate</name>
        <dbReference type="ChEBI" id="CHEBI:29985"/>
    </ligand>
</feature>
<dbReference type="GO" id="GO:0005737">
    <property type="term" value="C:cytoplasm"/>
    <property type="evidence" value="ECO:0007669"/>
    <property type="project" value="UniProtKB-SubCell"/>
</dbReference>
<feature type="binding site" evidence="8">
    <location>
        <position position="134"/>
    </location>
    <ligand>
        <name>Mg(2+)</name>
        <dbReference type="ChEBI" id="CHEBI:18420"/>
        <label>1</label>
    </ligand>
</feature>
<feature type="binding site" evidence="7">
    <location>
        <begin position="273"/>
        <end position="275"/>
    </location>
    <ligand>
        <name>ATP</name>
        <dbReference type="ChEBI" id="CHEBI:30616"/>
    </ligand>
</feature>
<feature type="binding site" evidence="8">
    <location>
        <position position="222"/>
    </location>
    <ligand>
        <name>Mg(2+)</name>
        <dbReference type="ChEBI" id="CHEBI:18420"/>
        <label>1</label>
    </ligand>
</feature>
<dbReference type="InterPro" id="IPR036651">
    <property type="entry name" value="Gln_synt_N_sf"/>
</dbReference>
<comment type="similarity">
    <text evidence="2 10 11">Belongs to the glutamine synthetase family.</text>
</comment>
<feature type="binding site" evidence="8">
    <location>
        <position position="215"/>
    </location>
    <ligand>
        <name>Mg(2+)</name>
        <dbReference type="ChEBI" id="CHEBI:18420"/>
        <label>1</label>
    </ligand>
</feature>
<dbReference type="GO" id="GO:0019740">
    <property type="term" value="P:nitrogen utilization"/>
    <property type="evidence" value="ECO:0007669"/>
    <property type="project" value="TreeGrafter"/>
</dbReference>
<dbReference type="KEGG" id="mflg:ABS361_06855"/>
<dbReference type="PANTHER" id="PTHR43407">
    <property type="entry name" value="GLUTAMINE SYNTHETASE"/>
    <property type="match status" value="1"/>
</dbReference>
<evidence type="ECO:0000256" key="3">
    <source>
        <dbReference type="ARBA" id="ARBA00011258"/>
    </source>
</evidence>
<evidence type="ECO:0000256" key="6">
    <source>
        <dbReference type="PIRSR" id="PIRSR604809-1"/>
    </source>
</evidence>
<feature type="binding site" evidence="7">
    <location>
        <position position="354"/>
    </location>
    <ligand>
        <name>ATP</name>
        <dbReference type="ChEBI" id="CHEBI:30616"/>
    </ligand>
</feature>
<dbReference type="PROSITE" id="PS00180">
    <property type="entry name" value="GLNA_1"/>
    <property type="match status" value="1"/>
</dbReference>
<accession>A0AAU7XDX1</accession>
<dbReference type="GO" id="GO:0046872">
    <property type="term" value="F:metal ion binding"/>
    <property type="evidence" value="ECO:0007669"/>
    <property type="project" value="UniProtKB-KW"/>
</dbReference>
<dbReference type="GO" id="GO:0006542">
    <property type="term" value="P:glutamine biosynthetic process"/>
    <property type="evidence" value="ECO:0007669"/>
    <property type="project" value="InterPro"/>
</dbReference>
<dbReference type="Gene3D" id="3.30.590.10">
    <property type="entry name" value="Glutamine synthetase/guanido kinase, catalytic domain"/>
    <property type="match status" value="1"/>
</dbReference>
<evidence type="ECO:0000256" key="2">
    <source>
        <dbReference type="ARBA" id="ARBA00009897"/>
    </source>
</evidence>
<keyword evidence="7 13" id="KW-0547">Nucleotide-binding</keyword>
<keyword evidence="8" id="KW-0479">Metal-binding</keyword>
<evidence type="ECO:0000259" key="14">
    <source>
        <dbReference type="PROSITE" id="PS51986"/>
    </source>
</evidence>
<keyword evidence="5" id="KW-0535">Nitrogen fixation</keyword>
<dbReference type="SUPFAM" id="SSF55931">
    <property type="entry name" value="Glutamine synthetase/guanido kinase"/>
    <property type="match status" value="1"/>
</dbReference>
<feature type="modified residue" description="O-AMP-tyrosine" evidence="9">
    <location>
        <position position="399"/>
    </location>
</feature>
<gene>
    <name evidence="16" type="primary">glnA</name>
    <name evidence="16" type="ORF">ABS361_06855</name>
</gene>
<dbReference type="InterPro" id="IPR027302">
    <property type="entry name" value="Gln_synth_N_conserv_site"/>
</dbReference>
<feature type="binding site" evidence="8">
    <location>
        <position position="132"/>
    </location>
    <ligand>
        <name>Mg(2+)</name>
        <dbReference type="ChEBI" id="CHEBI:18420"/>
        <label>1</label>
    </ligand>
</feature>
<feature type="binding site" evidence="6">
    <location>
        <begin position="266"/>
        <end position="267"/>
    </location>
    <ligand>
        <name>L-glutamate</name>
        <dbReference type="ChEBI" id="CHEBI:29985"/>
    </ligand>
</feature>
<dbReference type="FunFam" id="3.30.590.10:FF:000001">
    <property type="entry name" value="Glutamine synthetase"/>
    <property type="match status" value="1"/>
</dbReference>
<keyword evidence="4 13" id="KW-0436">Ligase</keyword>
<feature type="binding site" evidence="7">
    <location>
        <position position="341"/>
    </location>
    <ligand>
        <name>ATP</name>
        <dbReference type="ChEBI" id="CHEBI:30616"/>
    </ligand>
</feature>
<name>A0AAU7XDX1_9HYPH</name>
<dbReference type="Pfam" id="PF00120">
    <property type="entry name" value="Gln-synt_C"/>
    <property type="match status" value="1"/>
</dbReference>
<evidence type="ECO:0000259" key="15">
    <source>
        <dbReference type="PROSITE" id="PS51987"/>
    </source>
</evidence>
<dbReference type="FunFam" id="3.10.20.70:FF:000001">
    <property type="entry name" value="Glutamine synthetase"/>
    <property type="match status" value="1"/>
</dbReference>
<comment type="cofactor">
    <cofactor evidence="8">
        <name>Mg(2+)</name>
        <dbReference type="ChEBI" id="CHEBI:18420"/>
    </cofactor>
    <text evidence="8">Binds 2 Mg(2+) ions per subunit.</text>
</comment>
<evidence type="ECO:0000313" key="16">
    <source>
        <dbReference type="EMBL" id="XBY45956.1"/>
    </source>
</evidence>
<evidence type="ECO:0000256" key="8">
    <source>
        <dbReference type="PIRSR" id="PIRSR604809-3"/>
    </source>
</evidence>
<dbReference type="SMART" id="SM01230">
    <property type="entry name" value="Gln-synt_C"/>
    <property type="match status" value="1"/>
</dbReference>
<evidence type="ECO:0000256" key="7">
    <source>
        <dbReference type="PIRSR" id="PIRSR604809-2"/>
    </source>
</evidence>
<evidence type="ECO:0000256" key="10">
    <source>
        <dbReference type="PROSITE-ProRule" id="PRU01330"/>
    </source>
</evidence>
<reference evidence="16" key="1">
    <citation type="submission" date="2024-06" db="EMBL/GenBank/DDBJ databases">
        <title>Methylostella associata gen. nov., sp. nov., a novel Ancalomicrobiaceae-affiliated facultatively methylotrophic bacteria that feed on methanotrophs of the genus Methylococcus.</title>
        <authorList>
            <person name="Saltykova V."/>
            <person name="Danilova O.V."/>
            <person name="Oshkin I.Y."/>
            <person name="Belova S.E."/>
            <person name="Pimenov N.V."/>
            <person name="Dedysh S.N."/>
        </authorList>
    </citation>
    <scope>NUCLEOTIDE SEQUENCE</scope>
    <source>
        <strain evidence="16">S20</strain>
    </source>
</reference>
<evidence type="ECO:0000256" key="5">
    <source>
        <dbReference type="ARBA" id="ARBA00023231"/>
    </source>
</evidence>
<keyword evidence="9" id="KW-0597">Phosphoprotein</keyword>
<dbReference type="Pfam" id="PF03951">
    <property type="entry name" value="Gln-synt_N"/>
    <property type="match status" value="1"/>
</dbReference>
<dbReference type="SUPFAM" id="SSF54368">
    <property type="entry name" value="Glutamine synthetase, N-terminal domain"/>
    <property type="match status" value="1"/>
</dbReference>
<dbReference type="RefSeq" id="WP_407051052.1">
    <property type="nucleotide sequence ID" value="NZ_CP158568.1"/>
</dbReference>
<dbReference type="GO" id="GO:0016020">
    <property type="term" value="C:membrane"/>
    <property type="evidence" value="ECO:0007669"/>
    <property type="project" value="TreeGrafter"/>
</dbReference>
<dbReference type="InterPro" id="IPR008146">
    <property type="entry name" value="Gln_synth_cat_dom"/>
</dbReference>
<comment type="subunit">
    <text evidence="12">Oligomer of 12 subunits arranged in the form of two hexagons.</text>
</comment>
<evidence type="ECO:0000256" key="9">
    <source>
        <dbReference type="PIRSR" id="PIRSR604809-50"/>
    </source>
</evidence>